<keyword evidence="4" id="KW-1185">Reference proteome</keyword>
<evidence type="ECO:0008006" key="5">
    <source>
        <dbReference type="Google" id="ProtNLM"/>
    </source>
</evidence>
<sequence>MNSSLGYITTLLSLFQSVSAIPTAQAPNKFNWSAKKGIIAFGDSYTYVQGTHGHQNYSFIGDQFNYAYDPETLLSNMIVQNQVHSNSPIPSKYVLYPSGIRTNTRPETATAEGGPNWIEYLTNCGLEPGMTSPRSCQKQLWDFAFAGADISTEYTPLHHNFTVSLVNQITQFQEYGHSTLSQHLRETETLIAIWIGINDIGDSSKYAVDFPTFYANLTNTLFTSIDTLYKLGYKSYLLINLPPLDRTPSNQATSTPHPNATQVTWYNDALAAHAEQFGKKRNVEMRVFDAHGRLSEIMESPGRYGIVNTTGYCAGYDQLDVGVNYKEYGCPVPVEEYFWFNSGHLTSHVHRILAGEIERWLMR</sequence>
<dbReference type="OrthoDB" id="1600564at2759"/>
<dbReference type="Proteomes" id="UP001147746">
    <property type="component" value="Unassembled WGS sequence"/>
</dbReference>
<evidence type="ECO:0000256" key="2">
    <source>
        <dbReference type="SAM" id="SignalP"/>
    </source>
</evidence>
<dbReference type="InterPro" id="IPR001087">
    <property type="entry name" value="GDSL"/>
</dbReference>
<evidence type="ECO:0000256" key="1">
    <source>
        <dbReference type="ARBA" id="ARBA00022801"/>
    </source>
</evidence>
<gene>
    <name evidence="3" type="ORF">N7476_003384</name>
</gene>
<dbReference type="CDD" id="cd01846">
    <property type="entry name" value="fatty_acyltransferase_like"/>
    <property type="match status" value="1"/>
</dbReference>
<dbReference type="AlphaFoldDB" id="A0A9W9UAJ9"/>
<proteinExistence type="predicted"/>
<evidence type="ECO:0000313" key="4">
    <source>
        <dbReference type="Proteomes" id="UP001147746"/>
    </source>
</evidence>
<keyword evidence="2" id="KW-0732">Signal</keyword>
<dbReference type="SUPFAM" id="SSF52266">
    <property type="entry name" value="SGNH hydrolase"/>
    <property type="match status" value="1"/>
</dbReference>
<dbReference type="GO" id="GO:0016788">
    <property type="term" value="F:hydrolase activity, acting on ester bonds"/>
    <property type="evidence" value="ECO:0007669"/>
    <property type="project" value="InterPro"/>
</dbReference>
<dbReference type="InterPro" id="IPR036514">
    <property type="entry name" value="SGNH_hydro_sf"/>
</dbReference>
<name>A0A9W9UAJ9_9EURO</name>
<reference evidence="3" key="1">
    <citation type="submission" date="2022-12" db="EMBL/GenBank/DDBJ databases">
        <authorList>
            <person name="Petersen C."/>
        </authorList>
    </citation>
    <scope>NUCLEOTIDE SEQUENCE</scope>
    <source>
        <strain evidence="3">IBT 21472</strain>
    </source>
</reference>
<dbReference type="PANTHER" id="PTHR45648">
    <property type="entry name" value="GDSL LIPASE/ACYLHYDROLASE FAMILY PROTEIN (AFU_ORTHOLOGUE AFUA_4G14700)"/>
    <property type="match status" value="1"/>
</dbReference>
<accession>A0A9W9UAJ9</accession>
<reference evidence="3" key="2">
    <citation type="journal article" date="2023" name="IMA Fungus">
        <title>Comparative genomic study of the Penicillium genus elucidates a diverse pangenome and 15 lateral gene transfer events.</title>
        <authorList>
            <person name="Petersen C."/>
            <person name="Sorensen T."/>
            <person name="Nielsen M.R."/>
            <person name="Sondergaard T.E."/>
            <person name="Sorensen J.L."/>
            <person name="Fitzpatrick D.A."/>
            <person name="Frisvad J.C."/>
            <person name="Nielsen K.L."/>
        </authorList>
    </citation>
    <scope>NUCLEOTIDE SEQUENCE</scope>
    <source>
        <strain evidence="3">IBT 21472</strain>
    </source>
</reference>
<protein>
    <recommendedName>
        <fullName evidence="5">Lysophospholipase A</fullName>
    </recommendedName>
</protein>
<dbReference type="Pfam" id="PF00657">
    <property type="entry name" value="Lipase_GDSL"/>
    <property type="match status" value="1"/>
</dbReference>
<dbReference type="Gene3D" id="3.40.50.1110">
    <property type="entry name" value="SGNH hydrolase"/>
    <property type="match status" value="1"/>
</dbReference>
<feature type="signal peptide" evidence="2">
    <location>
        <begin position="1"/>
        <end position="20"/>
    </location>
</feature>
<keyword evidence="1" id="KW-0378">Hydrolase</keyword>
<dbReference type="EMBL" id="JAPZBO010000002">
    <property type="protein sequence ID" value="KAJ5324784.1"/>
    <property type="molecule type" value="Genomic_DNA"/>
</dbReference>
<dbReference type="PANTHER" id="PTHR45648:SF85">
    <property type="entry name" value="A, PUTATIVE (AFU_ORTHOLOGUE AFUA_2G10760)-RELATED"/>
    <property type="match status" value="1"/>
</dbReference>
<evidence type="ECO:0000313" key="3">
    <source>
        <dbReference type="EMBL" id="KAJ5324784.1"/>
    </source>
</evidence>
<comment type="caution">
    <text evidence="3">The sequence shown here is derived from an EMBL/GenBank/DDBJ whole genome shotgun (WGS) entry which is preliminary data.</text>
</comment>
<dbReference type="InterPro" id="IPR051058">
    <property type="entry name" value="GDSL_Est/Lipase"/>
</dbReference>
<organism evidence="3 4">
    <name type="scientific">Penicillium atrosanguineum</name>
    <dbReference type="NCBI Taxonomy" id="1132637"/>
    <lineage>
        <taxon>Eukaryota</taxon>
        <taxon>Fungi</taxon>
        <taxon>Dikarya</taxon>
        <taxon>Ascomycota</taxon>
        <taxon>Pezizomycotina</taxon>
        <taxon>Eurotiomycetes</taxon>
        <taxon>Eurotiomycetidae</taxon>
        <taxon>Eurotiales</taxon>
        <taxon>Aspergillaceae</taxon>
        <taxon>Penicillium</taxon>
    </lineage>
</organism>
<feature type="chain" id="PRO_5040841169" description="Lysophospholipase A" evidence="2">
    <location>
        <begin position="21"/>
        <end position="363"/>
    </location>
</feature>